<keyword evidence="4" id="KW-1185">Reference proteome</keyword>
<dbReference type="EMBL" id="CP128399">
    <property type="protein sequence ID" value="WJW67056.1"/>
    <property type="molecule type" value="Genomic_DNA"/>
</dbReference>
<evidence type="ECO:0000313" key="4">
    <source>
        <dbReference type="Proteomes" id="UP001431572"/>
    </source>
</evidence>
<organism evidence="1 3">
    <name type="scientific">Candidatus Chlorohelix allophototropha</name>
    <dbReference type="NCBI Taxonomy" id="3003348"/>
    <lineage>
        <taxon>Bacteria</taxon>
        <taxon>Bacillati</taxon>
        <taxon>Chloroflexota</taxon>
        <taxon>Chloroflexia</taxon>
        <taxon>Candidatus Chloroheliales</taxon>
        <taxon>Candidatus Chloroheliaceae</taxon>
        <taxon>Candidatus Chlorohelix</taxon>
    </lineage>
</organism>
<evidence type="ECO:0000313" key="1">
    <source>
        <dbReference type="EMBL" id="NWJ45177.1"/>
    </source>
</evidence>
<reference evidence="1 3" key="1">
    <citation type="submission" date="2020-06" db="EMBL/GenBank/DDBJ databases">
        <title>Anoxygenic phototrophic Chloroflexota member uses a Type I reaction center.</title>
        <authorList>
            <person name="Tsuji J.M."/>
            <person name="Shaw N.A."/>
            <person name="Nagashima S."/>
            <person name="Venkiteswaran J."/>
            <person name="Schiff S.L."/>
            <person name="Hanada S."/>
            <person name="Tank M."/>
            <person name="Neufeld J.D."/>
        </authorList>
    </citation>
    <scope>NUCLEOTIDE SEQUENCE [LARGE SCALE GENOMIC DNA]</scope>
    <source>
        <strain evidence="1">L227-S17</strain>
    </source>
</reference>
<evidence type="ECO:0000313" key="2">
    <source>
        <dbReference type="EMBL" id="WJW67056.1"/>
    </source>
</evidence>
<reference evidence="2" key="2">
    <citation type="journal article" date="2024" name="Nature">
        <title>Anoxygenic phototroph of the Chloroflexota uses a type I reaction centre.</title>
        <authorList>
            <person name="Tsuji J.M."/>
            <person name="Shaw N.A."/>
            <person name="Nagashima S."/>
            <person name="Venkiteswaran J.J."/>
            <person name="Schiff S.L."/>
            <person name="Watanabe T."/>
            <person name="Fukui M."/>
            <person name="Hanada S."/>
            <person name="Tank M."/>
            <person name="Neufeld J.D."/>
        </authorList>
    </citation>
    <scope>NUCLEOTIDE SEQUENCE</scope>
    <source>
        <strain evidence="2">L227-S17</strain>
    </source>
</reference>
<dbReference type="RefSeq" id="WP_341468951.1">
    <property type="nucleotide sequence ID" value="NZ_CP128399.1"/>
</dbReference>
<proteinExistence type="predicted"/>
<dbReference type="Proteomes" id="UP000521676">
    <property type="component" value="Unassembled WGS sequence"/>
</dbReference>
<gene>
    <name evidence="1" type="ORF">HXX08_04780</name>
    <name evidence="2" type="ORF">OZ401_000304</name>
</gene>
<dbReference type="Proteomes" id="UP001431572">
    <property type="component" value="Chromosome 1"/>
</dbReference>
<accession>A0A8T7LWD5</accession>
<name>A0A8T7LWD5_9CHLR</name>
<evidence type="ECO:0000313" key="3">
    <source>
        <dbReference type="Proteomes" id="UP000521676"/>
    </source>
</evidence>
<dbReference type="AlphaFoldDB" id="A0A8T7LWD5"/>
<sequence length="53" mass="6277">MQNNLSKVETNYKIDATQLERLVEWLRKSNRPQSLKSLTRRYIELLKESAGVK</sequence>
<protein>
    <submittedName>
        <fullName evidence="1">Uncharacterized protein</fullName>
    </submittedName>
</protein>
<dbReference type="EMBL" id="JACATZ010000001">
    <property type="protein sequence ID" value="NWJ45177.1"/>
    <property type="molecule type" value="Genomic_DNA"/>
</dbReference>